<sequence>MQFWNRTFNSGLKTDTSKIMKLHTYNLELRDTVKKPTPGRCIYCGNDRGELTDEHVIPYALGGNTAIFKKASCVVCAKTIQKYEQRILRGQLGVFRARIGAPTSNPKGRRTHQDIHFVEVDTSGQQIRDLGSRTFAIEEAPLNLCVWQLAPPRVLGQMRTEQEHIGRPWASISYSETQTALAKRLARAVAEETGAEHVAIKIDTINREDFLRFLVKTAHAYAVFEKGLNAFRPLTTDLILCRDDDLAQYVGGGPVNPHYESSPANMTELSIGVVKDGPAAGYTAVYIRLYPILGTPAHVVIVGEPL</sequence>
<feature type="domain" description="HNH endonuclease 5" evidence="1">
    <location>
        <begin position="41"/>
        <end position="80"/>
    </location>
</feature>
<dbReference type="InterPro" id="IPR029471">
    <property type="entry name" value="HNH_5"/>
</dbReference>
<evidence type="ECO:0000259" key="1">
    <source>
        <dbReference type="Pfam" id="PF14279"/>
    </source>
</evidence>
<reference evidence="2 3" key="1">
    <citation type="submission" date="2021-02" db="EMBL/GenBank/DDBJ databases">
        <title>Brevundimonas sp. CS1 genome sequence.</title>
        <authorList>
            <person name="Lee K."/>
            <person name="Choi Y.-J."/>
            <person name="Son H.-R."/>
        </authorList>
    </citation>
    <scope>NUCLEOTIDE SEQUENCE [LARGE SCALE GENOMIC DNA]</scope>
    <source>
        <strain evidence="2 3">CS1</strain>
    </source>
</reference>
<dbReference type="Pfam" id="PF14279">
    <property type="entry name" value="HNH_5"/>
    <property type="match status" value="1"/>
</dbReference>
<dbReference type="Proteomes" id="UP000662957">
    <property type="component" value="Chromosome"/>
</dbReference>
<dbReference type="RefSeq" id="WP_205681980.1">
    <property type="nucleotide sequence ID" value="NZ_CP070968.1"/>
</dbReference>
<gene>
    <name evidence="2" type="ORF">JX001_01330</name>
</gene>
<protein>
    <recommendedName>
        <fullName evidence="1">HNH endonuclease 5 domain-containing protein</fullName>
    </recommendedName>
</protein>
<organism evidence="2 3">
    <name type="scientific">Brevundimonas fontaquae</name>
    <dbReference type="NCBI Taxonomy" id="2813778"/>
    <lineage>
        <taxon>Bacteria</taxon>
        <taxon>Pseudomonadati</taxon>
        <taxon>Pseudomonadota</taxon>
        <taxon>Alphaproteobacteria</taxon>
        <taxon>Caulobacterales</taxon>
        <taxon>Caulobacteraceae</taxon>
        <taxon>Brevundimonas</taxon>
    </lineage>
</organism>
<dbReference type="EMBL" id="CP070968">
    <property type="protein sequence ID" value="QSF54503.1"/>
    <property type="molecule type" value="Genomic_DNA"/>
</dbReference>
<name>A0ABX7LNU7_9CAUL</name>
<evidence type="ECO:0000313" key="2">
    <source>
        <dbReference type="EMBL" id="QSF54503.1"/>
    </source>
</evidence>
<proteinExistence type="predicted"/>
<keyword evidence="3" id="KW-1185">Reference proteome</keyword>
<evidence type="ECO:0000313" key="3">
    <source>
        <dbReference type="Proteomes" id="UP000662957"/>
    </source>
</evidence>
<accession>A0ABX7LNU7</accession>